<keyword evidence="3" id="KW-0547">Nucleotide-binding</keyword>
<evidence type="ECO:0000256" key="5">
    <source>
        <dbReference type="SAM" id="Coils"/>
    </source>
</evidence>
<keyword evidence="4 7" id="KW-0067">ATP-binding</keyword>
<dbReference type="STRING" id="267748.MMOB4480"/>
<dbReference type="SUPFAM" id="SSF52540">
    <property type="entry name" value="P-loop containing nucleoside triphosphate hydrolases"/>
    <property type="match status" value="1"/>
</dbReference>
<protein>
    <submittedName>
        <fullName evidence="7">Oligopeptide ABC transporter ATP-binding protein</fullName>
    </submittedName>
</protein>
<dbReference type="InterPro" id="IPR017871">
    <property type="entry name" value="ABC_transporter-like_CS"/>
</dbReference>
<dbReference type="OrthoDB" id="400883at2"/>
<dbReference type="Proteomes" id="UP000009072">
    <property type="component" value="Chromosome"/>
</dbReference>
<dbReference type="HOGENOM" id="CLU_000604_73_2_14"/>
<dbReference type="PANTHER" id="PTHR43776">
    <property type="entry name" value="TRANSPORT ATP-BINDING PROTEIN"/>
    <property type="match status" value="1"/>
</dbReference>
<evidence type="ECO:0000256" key="1">
    <source>
        <dbReference type="ARBA" id="ARBA00005417"/>
    </source>
</evidence>
<dbReference type="Pfam" id="PF00005">
    <property type="entry name" value="ABC_tran"/>
    <property type="match status" value="2"/>
</dbReference>
<dbReference type="Gene3D" id="3.40.50.300">
    <property type="entry name" value="P-loop containing nucleotide triphosphate hydrolases"/>
    <property type="match status" value="2"/>
</dbReference>
<dbReference type="InterPro" id="IPR003593">
    <property type="entry name" value="AAA+_ATPase"/>
</dbReference>
<evidence type="ECO:0000256" key="4">
    <source>
        <dbReference type="ARBA" id="ARBA00022840"/>
    </source>
</evidence>
<dbReference type="eggNOG" id="COG4608">
    <property type="taxonomic scope" value="Bacteria"/>
</dbReference>
<keyword evidence="8" id="KW-1185">Reference proteome</keyword>
<dbReference type="EMBL" id="AE017308">
    <property type="protein sequence ID" value="AAT27934.1"/>
    <property type="molecule type" value="Genomic_DNA"/>
</dbReference>
<evidence type="ECO:0000259" key="6">
    <source>
        <dbReference type="PROSITE" id="PS50893"/>
    </source>
</evidence>
<dbReference type="InterPro" id="IPR013563">
    <property type="entry name" value="Oligopep_ABC_C"/>
</dbReference>
<dbReference type="GO" id="GO:0016887">
    <property type="term" value="F:ATP hydrolysis activity"/>
    <property type="evidence" value="ECO:0007669"/>
    <property type="project" value="InterPro"/>
</dbReference>
<sequence length="758" mass="89889">MNKSEEQEILLKVINLQKFFANKNGILKAVQNVSFDLEEGEILGLIGESGSGKTTLGRSLIRLYDDYNGFVSLDGNVISGKKISKKNRLFLHKNIQMIFQDPHTSMNSQKTVYSILKESLIINKVLKNKYKDIFSDWEQVKKFFKYTFIENYHKTSLENIVFENEVELDFISKWEKKLKLINTSESEFDEVFSEMFLFLESKQNMESKVVTKYFETTKKIFNSYLEGMEKYRKDDLFIDEKDLIEATENLKKVIKLSKVSLEREKLLEQIFEQKKYLKSFKFKQREKISRRKNTLKNYLEEFKNNLKLFLQQKNISLNQKDFLINYKWYLIYKKSFSLLSKNLNLLKYLTIEEISKLIEFQKNYNLRYFNSFENENKVNKKQILNGYEFSYKKELSKSNQTRITILNEKKEYKDNINELRKKMGSISKIPTYNVQDIEKAKLNLKSTKEKNDQELSEYLVKHSKTISKYKEDFIKAKSIQDEIKLKKESLDLYFQNLLNYFFKRIETEIFLEKNKHTINSWKTKTLSFKTRLFEKKDTLESFEIEKNLLKKEIKKLEHLLGMKENLFSKYFVKDIFAKEIIYSALEDVGLLRQFAYRYPHEFSGGQRQRIVIARALITNPKVIIADEPIASLDISIQAQVVNLLKDLCKTKKIGLIFIAHDLSMVEYIADSIIIMHYGRIVERGKTEKIFENPIHPYTISLFDSIPKISNANEKFKSSNFELTYLNEQSLGNPPILHEVAENHHVLATEEQFNHWINK</sequence>
<name>Q6KHJ6_MYCM1</name>
<evidence type="ECO:0000256" key="2">
    <source>
        <dbReference type="ARBA" id="ARBA00022448"/>
    </source>
</evidence>
<feature type="coiled-coil region" evidence="5">
    <location>
        <begin position="402"/>
        <end position="457"/>
    </location>
</feature>
<dbReference type="GO" id="GO:0055085">
    <property type="term" value="P:transmembrane transport"/>
    <property type="evidence" value="ECO:0007669"/>
    <property type="project" value="UniProtKB-ARBA"/>
</dbReference>
<dbReference type="SMART" id="SM00382">
    <property type="entry name" value="AAA"/>
    <property type="match status" value="1"/>
</dbReference>
<dbReference type="GO" id="GO:0005524">
    <property type="term" value="F:ATP binding"/>
    <property type="evidence" value="ECO:0007669"/>
    <property type="project" value="UniProtKB-KW"/>
</dbReference>
<dbReference type="GO" id="GO:0015833">
    <property type="term" value="P:peptide transport"/>
    <property type="evidence" value="ECO:0007669"/>
    <property type="project" value="InterPro"/>
</dbReference>
<evidence type="ECO:0000313" key="7">
    <source>
        <dbReference type="EMBL" id="AAT27934.1"/>
    </source>
</evidence>
<keyword evidence="5" id="KW-0175">Coiled coil</keyword>
<feature type="coiled-coil region" evidence="5">
    <location>
        <begin position="539"/>
        <end position="566"/>
    </location>
</feature>
<reference evidence="7 8" key="1">
    <citation type="journal article" date="2004" name="Genome Res.">
        <title>The complete genome and proteome of Mycoplasma mobile.</title>
        <authorList>
            <person name="Jaffe J.D."/>
            <person name="Stange-Thomann N."/>
            <person name="Smith C."/>
            <person name="DeCaprio D."/>
            <person name="Fisher S."/>
            <person name="Butler J."/>
            <person name="Calvo S."/>
            <person name="Elkins T."/>
            <person name="FitzGerald M.G."/>
            <person name="Hafez N."/>
            <person name="Kodira C.D."/>
            <person name="Major J."/>
            <person name="Wang S."/>
            <person name="Wilkinson J."/>
            <person name="Nicol R."/>
            <person name="Nusbaum C."/>
            <person name="Birren B."/>
            <person name="Berg H.C."/>
            <person name="Church G.M."/>
        </authorList>
    </citation>
    <scope>NUCLEOTIDE SEQUENCE [LARGE SCALE GENOMIC DNA]</scope>
    <source>
        <strain evidence="8">ATCC 43663 / 163K / NCTC 11711</strain>
    </source>
</reference>
<keyword evidence="2" id="KW-0813">Transport</keyword>
<evidence type="ECO:0000313" key="8">
    <source>
        <dbReference type="Proteomes" id="UP000009072"/>
    </source>
</evidence>
<dbReference type="PROSITE" id="PS00211">
    <property type="entry name" value="ABC_TRANSPORTER_1"/>
    <property type="match status" value="1"/>
</dbReference>
<dbReference type="PANTHER" id="PTHR43776:SF7">
    <property type="entry name" value="D,D-DIPEPTIDE TRANSPORT ATP-BINDING PROTEIN DDPF-RELATED"/>
    <property type="match status" value="1"/>
</dbReference>
<dbReference type="InterPro" id="IPR027417">
    <property type="entry name" value="P-loop_NTPase"/>
</dbReference>
<gene>
    <name evidence="7" type="primary">oppF</name>
    <name evidence="7" type="ordered locus">MMOB4480</name>
</gene>
<dbReference type="PROSITE" id="PS50893">
    <property type="entry name" value="ABC_TRANSPORTER_2"/>
    <property type="match status" value="1"/>
</dbReference>
<dbReference type="RefSeq" id="WP_011264968.1">
    <property type="nucleotide sequence ID" value="NC_006908.1"/>
</dbReference>
<comment type="similarity">
    <text evidence="1">Belongs to the ABC transporter superfamily.</text>
</comment>
<evidence type="ECO:0000256" key="3">
    <source>
        <dbReference type="ARBA" id="ARBA00022741"/>
    </source>
</evidence>
<organism evidence="7 8">
    <name type="scientific">Mycoplasma mobile (strain ATCC 43663 / 163K / NCTC 11711)</name>
    <name type="common">Mesomycoplasma mobile</name>
    <dbReference type="NCBI Taxonomy" id="267748"/>
    <lineage>
        <taxon>Bacteria</taxon>
        <taxon>Bacillati</taxon>
        <taxon>Mycoplasmatota</taxon>
        <taxon>Mycoplasmoidales</taxon>
        <taxon>Metamycoplasmataceae</taxon>
        <taxon>Mesomycoplasma</taxon>
    </lineage>
</organism>
<proteinExistence type="inferred from homology"/>
<feature type="domain" description="ABC transporter" evidence="6">
    <location>
        <begin position="11"/>
        <end position="702"/>
    </location>
</feature>
<dbReference type="Pfam" id="PF08352">
    <property type="entry name" value="oligo_HPY"/>
    <property type="match status" value="1"/>
</dbReference>
<dbReference type="AlphaFoldDB" id="Q6KHJ6"/>
<dbReference type="InterPro" id="IPR003439">
    <property type="entry name" value="ABC_transporter-like_ATP-bd"/>
</dbReference>
<dbReference type="InterPro" id="IPR050319">
    <property type="entry name" value="ABC_transp_ATP-bind"/>
</dbReference>
<dbReference type="KEGG" id="mmo:MMOB4480"/>
<accession>Q6KHJ6</accession>